<keyword evidence="3" id="KW-0804">Transcription</keyword>
<dbReference type="PANTHER" id="PTHR43537">
    <property type="entry name" value="TRANSCRIPTIONAL REGULATOR, GNTR FAMILY"/>
    <property type="match status" value="1"/>
</dbReference>
<proteinExistence type="predicted"/>
<evidence type="ECO:0000256" key="2">
    <source>
        <dbReference type="ARBA" id="ARBA00023125"/>
    </source>
</evidence>
<dbReference type="InterPro" id="IPR011711">
    <property type="entry name" value="GntR_C"/>
</dbReference>
<dbReference type="SUPFAM" id="SSF46785">
    <property type="entry name" value="Winged helix' DNA-binding domain"/>
    <property type="match status" value="1"/>
</dbReference>
<dbReference type="PROSITE" id="PS50949">
    <property type="entry name" value="HTH_GNTR"/>
    <property type="match status" value="1"/>
</dbReference>
<dbReference type="Gene3D" id="1.20.120.530">
    <property type="entry name" value="GntR ligand-binding domain-like"/>
    <property type="match status" value="1"/>
</dbReference>
<dbReference type="OMA" id="LEHTGMV"/>
<keyword evidence="2 5" id="KW-0238">DNA-binding</keyword>
<feature type="domain" description="HTH gntR-type" evidence="4">
    <location>
        <begin position="14"/>
        <end position="81"/>
    </location>
</feature>
<dbReference type="InterPro" id="IPR036390">
    <property type="entry name" value="WH_DNA-bd_sf"/>
</dbReference>
<dbReference type="Gene3D" id="1.10.10.10">
    <property type="entry name" value="Winged helix-like DNA-binding domain superfamily/Winged helix DNA-binding domain"/>
    <property type="match status" value="1"/>
</dbReference>
<organism evidence="5 6">
    <name type="scientific">Kineococcus radiotolerans</name>
    <dbReference type="NCBI Taxonomy" id="131568"/>
    <lineage>
        <taxon>Bacteria</taxon>
        <taxon>Bacillati</taxon>
        <taxon>Actinomycetota</taxon>
        <taxon>Actinomycetes</taxon>
        <taxon>Kineosporiales</taxon>
        <taxon>Kineosporiaceae</taxon>
        <taxon>Kineococcus</taxon>
    </lineage>
</organism>
<dbReference type="Pfam" id="PF07729">
    <property type="entry name" value="FCD"/>
    <property type="match status" value="1"/>
</dbReference>
<reference evidence="5 6" key="2">
    <citation type="submission" date="2020-08" db="EMBL/GenBank/DDBJ databases">
        <authorList>
            <person name="Partida-Martinez L."/>
            <person name="Huntemann M."/>
            <person name="Clum A."/>
            <person name="Wang J."/>
            <person name="Palaniappan K."/>
            <person name="Ritter S."/>
            <person name="Chen I.-M."/>
            <person name="Stamatis D."/>
            <person name="Reddy T."/>
            <person name="O'Malley R."/>
            <person name="Daum C."/>
            <person name="Shapiro N."/>
            <person name="Ivanova N."/>
            <person name="Kyrpides N."/>
            <person name="Woyke T."/>
        </authorList>
    </citation>
    <scope>NUCLEOTIDE SEQUENCE [LARGE SCALE GENOMIC DNA]</scope>
    <source>
        <strain evidence="5 6">AS2.23</strain>
    </source>
</reference>
<dbReference type="InterPro" id="IPR000524">
    <property type="entry name" value="Tscrpt_reg_HTH_GntR"/>
</dbReference>
<evidence type="ECO:0000256" key="3">
    <source>
        <dbReference type="ARBA" id="ARBA00023163"/>
    </source>
</evidence>
<dbReference type="GO" id="GO:0003700">
    <property type="term" value="F:DNA-binding transcription factor activity"/>
    <property type="evidence" value="ECO:0007669"/>
    <property type="project" value="InterPro"/>
</dbReference>
<dbReference type="Pfam" id="PF00392">
    <property type="entry name" value="GntR"/>
    <property type="match status" value="1"/>
</dbReference>
<gene>
    <name evidence="5" type="ORF">FHR75_002775</name>
</gene>
<sequence length="239" mass="25621">MSSRVALPAAPARESLADSVHASLLTWLMDGGAAPGSPLSIDGLARDLGVSPTPVREALVRMESTGLVERAAMRGYRVAGMLSREEIDQLMDARLLLECHNVALAAQRVEEDLLVRLSATVERMAVAPRGPSFADYRDYHQADNEFHRLLNRAGGNGFLADAFEGLNGQLQRFRLRALGQGVTDADLAVAEHVAVVDALRVRDGDAAAARMREHLEAVRSRALDDRAAAGLDAAPEPAP</sequence>
<dbReference type="SUPFAM" id="SSF48008">
    <property type="entry name" value="GntR ligand-binding domain-like"/>
    <property type="match status" value="1"/>
</dbReference>
<dbReference type="SMART" id="SM00895">
    <property type="entry name" value="FCD"/>
    <property type="match status" value="1"/>
</dbReference>
<evidence type="ECO:0000256" key="1">
    <source>
        <dbReference type="ARBA" id="ARBA00023015"/>
    </source>
</evidence>
<dbReference type="PANTHER" id="PTHR43537:SF51">
    <property type="entry name" value="HTH-TYPE TRANSCRIPTIONAL REGULATOR LGOR-RELATED"/>
    <property type="match status" value="1"/>
</dbReference>
<dbReference type="EMBL" id="JACHVY010000002">
    <property type="protein sequence ID" value="MBB2901960.1"/>
    <property type="molecule type" value="Genomic_DNA"/>
</dbReference>
<dbReference type="AlphaFoldDB" id="A0A7W4TNB8"/>
<dbReference type="InterPro" id="IPR008920">
    <property type="entry name" value="TF_FadR/GntR_C"/>
</dbReference>
<comment type="caution">
    <text evidence="5">The sequence shown here is derived from an EMBL/GenBank/DDBJ whole genome shotgun (WGS) entry which is preliminary data.</text>
</comment>
<dbReference type="SMART" id="SM00345">
    <property type="entry name" value="HTH_GNTR"/>
    <property type="match status" value="1"/>
</dbReference>
<dbReference type="Proteomes" id="UP000533269">
    <property type="component" value="Unassembled WGS sequence"/>
</dbReference>
<keyword evidence="1" id="KW-0805">Transcription regulation</keyword>
<dbReference type="GO" id="GO:0003677">
    <property type="term" value="F:DNA binding"/>
    <property type="evidence" value="ECO:0007669"/>
    <property type="project" value="UniProtKB-KW"/>
</dbReference>
<dbReference type="RefSeq" id="WP_012086630.1">
    <property type="nucleotide sequence ID" value="NZ_JACHVY010000002.1"/>
</dbReference>
<accession>A0A7W4TNB8</accession>
<name>A0A7W4TNB8_KINRA</name>
<evidence type="ECO:0000313" key="5">
    <source>
        <dbReference type="EMBL" id="MBB2901960.1"/>
    </source>
</evidence>
<dbReference type="InterPro" id="IPR036388">
    <property type="entry name" value="WH-like_DNA-bd_sf"/>
</dbReference>
<evidence type="ECO:0000313" key="6">
    <source>
        <dbReference type="Proteomes" id="UP000533269"/>
    </source>
</evidence>
<reference evidence="5 6" key="1">
    <citation type="submission" date="2020-08" db="EMBL/GenBank/DDBJ databases">
        <title>The Agave Microbiome: Exploring the role of microbial communities in plant adaptations to desert environments.</title>
        <authorList>
            <person name="Partida-Martinez L.P."/>
        </authorList>
    </citation>
    <scope>NUCLEOTIDE SEQUENCE [LARGE SCALE GENOMIC DNA]</scope>
    <source>
        <strain evidence="5 6">AS2.23</strain>
    </source>
</reference>
<evidence type="ECO:0000259" key="4">
    <source>
        <dbReference type="PROSITE" id="PS50949"/>
    </source>
</evidence>
<protein>
    <submittedName>
        <fullName evidence="5">DNA-binding GntR family transcriptional regulator</fullName>
    </submittedName>
</protein>